<dbReference type="PANTHER" id="PTHR30093">
    <property type="entry name" value="GENERAL SECRETION PATHWAY PROTEIN G"/>
    <property type="match status" value="1"/>
</dbReference>
<evidence type="ECO:0000313" key="5">
    <source>
        <dbReference type="Proteomes" id="UP000051269"/>
    </source>
</evidence>
<protein>
    <recommendedName>
        <fullName evidence="6">Type II secretion system protein GspG C-terminal domain-containing protein</fullName>
    </recommendedName>
</protein>
<evidence type="ECO:0000256" key="2">
    <source>
        <dbReference type="SAM" id="MobiDB-lite"/>
    </source>
</evidence>
<comment type="caution">
    <text evidence="4">The sequence shown here is derived from an EMBL/GenBank/DDBJ whole genome shotgun (WGS) entry which is preliminary data.</text>
</comment>
<dbReference type="Gene3D" id="3.30.700.10">
    <property type="entry name" value="Glycoprotein, Type 4 Pilin"/>
    <property type="match status" value="1"/>
</dbReference>
<organism evidence="4 5">
    <name type="scientific">Verrucomicrobia subdivision 6 bacterium BACL9 MAG-120507-bin52</name>
    <dbReference type="NCBI Taxonomy" id="1655590"/>
    <lineage>
        <taxon>Bacteria</taxon>
        <taxon>Pseudomonadati</taxon>
        <taxon>Verrucomicrobiota</taxon>
        <taxon>Verrucomicrobiia</taxon>
        <taxon>Verrucomicrobiales</taxon>
        <taxon>Verrucomicrobia subdivision 6</taxon>
    </lineage>
</organism>
<evidence type="ECO:0000256" key="1">
    <source>
        <dbReference type="ARBA" id="ARBA00022481"/>
    </source>
</evidence>
<name>A0A0R2RP90_9BACT</name>
<dbReference type="InterPro" id="IPR012902">
    <property type="entry name" value="N_methyl_site"/>
</dbReference>
<keyword evidence="3" id="KW-0472">Membrane</keyword>
<feature type="region of interest" description="Disordered" evidence="2">
    <location>
        <begin position="192"/>
        <end position="218"/>
    </location>
</feature>
<dbReference type="EMBL" id="LIBO01000181">
    <property type="protein sequence ID" value="KRO61882.1"/>
    <property type="molecule type" value="Genomic_DNA"/>
</dbReference>
<feature type="transmembrane region" description="Helical" evidence="3">
    <location>
        <begin position="20"/>
        <end position="41"/>
    </location>
</feature>
<dbReference type="SUPFAM" id="SSF54523">
    <property type="entry name" value="Pili subunits"/>
    <property type="match status" value="1"/>
</dbReference>
<dbReference type="AlphaFoldDB" id="A0A0R2RP90"/>
<keyword evidence="1" id="KW-0488">Methylation</keyword>
<evidence type="ECO:0000313" key="4">
    <source>
        <dbReference type="EMBL" id="KRO61882.1"/>
    </source>
</evidence>
<dbReference type="GO" id="GO:0015627">
    <property type="term" value="C:type II protein secretion system complex"/>
    <property type="evidence" value="ECO:0007669"/>
    <property type="project" value="InterPro"/>
</dbReference>
<dbReference type="Pfam" id="PF07963">
    <property type="entry name" value="N_methyl"/>
    <property type="match status" value="1"/>
</dbReference>
<keyword evidence="3" id="KW-0812">Transmembrane</keyword>
<keyword evidence="3" id="KW-1133">Transmembrane helix</keyword>
<dbReference type="PRINTS" id="PR00813">
    <property type="entry name" value="BCTERIALGSPG"/>
</dbReference>
<evidence type="ECO:0000256" key="3">
    <source>
        <dbReference type="SAM" id="Phobius"/>
    </source>
</evidence>
<reference evidence="4 5" key="1">
    <citation type="submission" date="2015-10" db="EMBL/GenBank/DDBJ databases">
        <title>Metagenome-Assembled Genomes uncover a global brackish microbiome.</title>
        <authorList>
            <person name="Hugerth L.W."/>
            <person name="Larsson J."/>
            <person name="Alneberg J."/>
            <person name="Lindh M.V."/>
            <person name="Legrand C."/>
            <person name="Pinhassi J."/>
            <person name="Andersson A.F."/>
        </authorList>
    </citation>
    <scope>NUCLEOTIDE SEQUENCE [LARGE SCALE GENOMIC DNA]</scope>
    <source>
        <strain evidence="4">BACL18 MAG-120507-bin52</strain>
    </source>
</reference>
<dbReference type="GO" id="GO:0015628">
    <property type="term" value="P:protein secretion by the type II secretion system"/>
    <property type="evidence" value="ECO:0007669"/>
    <property type="project" value="InterPro"/>
</dbReference>
<evidence type="ECO:0008006" key="6">
    <source>
        <dbReference type="Google" id="ProtNLM"/>
    </source>
</evidence>
<dbReference type="NCBIfam" id="TIGR02532">
    <property type="entry name" value="IV_pilin_GFxxxE"/>
    <property type="match status" value="1"/>
</dbReference>
<gene>
    <name evidence="4" type="ORF">ABR82_09175</name>
</gene>
<dbReference type="Proteomes" id="UP000051269">
    <property type="component" value="Unassembled WGS sequence"/>
</dbReference>
<sequence>MEKIFRKSGSRSGQAGFTLVELLVVISIVGLLAGLVTVAVPRAMEAGKKAKAKGELTAIVAAVKAYKQEYGRWPCRAQDYTRSEYFCWYGPPTELEDGKILFRILAGENISFSGDPTLMNPKQVRFLEGVKMSAGRRDTTGGTLVDPWGGQYAVKMDVDESGGVEYYETAGTNDNVKVSVIALSFGAGPKNSAVNSAARQEDPDKIKTPNCDDVFSWR</sequence>
<proteinExistence type="predicted"/>
<dbReference type="InterPro" id="IPR000983">
    <property type="entry name" value="Bac_GSPG_pilin"/>
</dbReference>
<dbReference type="PROSITE" id="PS00409">
    <property type="entry name" value="PROKAR_NTER_METHYL"/>
    <property type="match status" value="1"/>
</dbReference>
<accession>A0A0R2RP90</accession>
<dbReference type="InterPro" id="IPR045584">
    <property type="entry name" value="Pilin-like"/>
</dbReference>